<keyword evidence="1" id="KW-0472">Membrane</keyword>
<reference evidence="2 3" key="1">
    <citation type="submission" date="2018-05" db="EMBL/GenBank/DDBJ databases">
        <title>Flavobacterium sp. MEBiC07310.</title>
        <authorList>
            <person name="Baek K."/>
        </authorList>
    </citation>
    <scope>NUCLEOTIDE SEQUENCE [LARGE SCALE GENOMIC DNA]</scope>
    <source>
        <strain evidence="2 3">MEBiC07310</strain>
    </source>
</reference>
<dbReference type="KEGG" id="fse:DI487_13860"/>
<feature type="transmembrane region" description="Helical" evidence="1">
    <location>
        <begin position="43"/>
        <end position="60"/>
    </location>
</feature>
<name>A0A2U8QXJ7_9FLAO</name>
<feature type="transmembrane region" description="Helical" evidence="1">
    <location>
        <begin position="67"/>
        <end position="89"/>
    </location>
</feature>
<evidence type="ECO:0000256" key="1">
    <source>
        <dbReference type="SAM" id="Phobius"/>
    </source>
</evidence>
<protein>
    <submittedName>
        <fullName evidence="2">Uncharacterized protein</fullName>
    </submittedName>
</protein>
<evidence type="ECO:0000313" key="3">
    <source>
        <dbReference type="Proteomes" id="UP000245429"/>
    </source>
</evidence>
<dbReference type="EMBL" id="CP029463">
    <property type="protein sequence ID" value="AWM14828.1"/>
    <property type="molecule type" value="Genomic_DNA"/>
</dbReference>
<dbReference type="Proteomes" id="UP000245429">
    <property type="component" value="Chromosome"/>
</dbReference>
<keyword evidence="1" id="KW-0812">Transmembrane</keyword>
<dbReference type="AlphaFoldDB" id="A0A2U8QXJ7"/>
<keyword evidence="1" id="KW-1133">Transmembrane helix</keyword>
<sequence>MEKQNKKTLIWANIIMIVMIVIHDTDHVRQASCWDYTIPLSVWLVNISVYTPSLIALFLISKNKNSAAIATVINGLLVAAAFAEVHLWRPTFPVWGIWNSNFFKLGADSISWTVLAVTIFVGVGVSLTGNYVRGRISVMEKLNHE</sequence>
<proteinExistence type="predicted"/>
<keyword evidence="3" id="KW-1185">Reference proteome</keyword>
<feature type="transmembrane region" description="Helical" evidence="1">
    <location>
        <begin position="7"/>
        <end position="23"/>
    </location>
</feature>
<accession>A0A2U8QXJ7</accession>
<evidence type="ECO:0000313" key="2">
    <source>
        <dbReference type="EMBL" id="AWM14828.1"/>
    </source>
</evidence>
<feature type="transmembrane region" description="Helical" evidence="1">
    <location>
        <begin position="109"/>
        <end position="132"/>
    </location>
</feature>
<gene>
    <name evidence="2" type="ORF">DI487_13860</name>
</gene>
<organism evidence="2 3">
    <name type="scientific">Flavobacterium sediminis</name>
    <dbReference type="NCBI Taxonomy" id="2201181"/>
    <lineage>
        <taxon>Bacteria</taxon>
        <taxon>Pseudomonadati</taxon>
        <taxon>Bacteroidota</taxon>
        <taxon>Flavobacteriia</taxon>
        <taxon>Flavobacteriales</taxon>
        <taxon>Flavobacteriaceae</taxon>
        <taxon>Flavobacterium</taxon>
    </lineage>
</organism>
<dbReference type="OrthoDB" id="2295138at2"/>